<reference evidence="1" key="2">
    <citation type="submission" date="2025-09" db="UniProtKB">
        <authorList>
            <consortium name="Ensembl"/>
        </authorList>
    </citation>
    <scope>IDENTIFICATION</scope>
</reference>
<sequence length="168" mass="18947">MAPTWPLYHLHQEFVPNTLQKRRALPVHCCIALARWPVIRKLPLPAGSCLLSATMLARYMGTEGLPGLYLAMLGQVFDVRYSCKQYGPGGAYSGLACRDVFRAFMMGDFTVRGLVDDVLELPPWDTTALHHWLRFYQKQYGLVDGCVQAKLTNFVHTGCMTCRRPQPA</sequence>
<dbReference type="InterPro" id="IPR036400">
    <property type="entry name" value="Cyt_B5-like_heme/steroid_sf"/>
</dbReference>
<reference evidence="1" key="1">
    <citation type="submission" date="2025-08" db="UniProtKB">
        <authorList>
            <consortium name="Ensembl"/>
        </authorList>
    </citation>
    <scope>IDENTIFICATION</scope>
</reference>
<keyword evidence="2" id="KW-1185">Reference proteome</keyword>
<dbReference type="InterPro" id="IPR050577">
    <property type="entry name" value="MAPR/NEUFC/NENF-like"/>
</dbReference>
<evidence type="ECO:0000313" key="2">
    <source>
        <dbReference type="Proteomes" id="UP000594220"/>
    </source>
</evidence>
<accession>A0A7M4F9W3</accession>
<dbReference type="GO" id="GO:0016020">
    <property type="term" value="C:membrane"/>
    <property type="evidence" value="ECO:0007669"/>
    <property type="project" value="TreeGrafter"/>
</dbReference>
<dbReference type="Ensembl" id="ENSCPRT00005023340.1">
    <property type="protein sequence ID" value="ENSCPRP00005019969.1"/>
    <property type="gene ID" value="ENSCPRG00005013926.1"/>
</dbReference>
<dbReference type="PANTHER" id="PTHR10281">
    <property type="entry name" value="MEMBRANE-ASSOCIATED PROGESTERONE RECEPTOR COMPONENT-RELATED"/>
    <property type="match status" value="1"/>
</dbReference>
<dbReference type="Gene3D" id="3.10.120.10">
    <property type="entry name" value="Cytochrome b5-like heme/steroid binding domain"/>
    <property type="match status" value="1"/>
</dbReference>
<dbReference type="GO" id="GO:0012505">
    <property type="term" value="C:endomembrane system"/>
    <property type="evidence" value="ECO:0007669"/>
    <property type="project" value="TreeGrafter"/>
</dbReference>
<dbReference type="SUPFAM" id="SSF55856">
    <property type="entry name" value="Cytochrome b5-like heme/steroid binding domain"/>
    <property type="match status" value="1"/>
</dbReference>
<dbReference type="AlphaFoldDB" id="A0A7M4F9W3"/>
<proteinExistence type="predicted"/>
<evidence type="ECO:0000313" key="1">
    <source>
        <dbReference type="Ensembl" id="ENSCPRP00005019969.1"/>
    </source>
</evidence>
<protein>
    <recommendedName>
        <fullName evidence="3">Cytochrome b5 heme-binding domain-containing protein</fullName>
    </recommendedName>
</protein>
<organism evidence="1 2">
    <name type="scientific">Crocodylus porosus</name>
    <name type="common">Saltwater crocodile</name>
    <name type="synonym">Estuarine crocodile</name>
    <dbReference type="NCBI Taxonomy" id="8502"/>
    <lineage>
        <taxon>Eukaryota</taxon>
        <taxon>Metazoa</taxon>
        <taxon>Chordata</taxon>
        <taxon>Craniata</taxon>
        <taxon>Vertebrata</taxon>
        <taxon>Euteleostomi</taxon>
        <taxon>Archelosauria</taxon>
        <taxon>Archosauria</taxon>
        <taxon>Crocodylia</taxon>
        <taxon>Longirostres</taxon>
        <taxon>Crocodylidae</taxon>
        <taxon>Crocodylus</taxon>
    </lineage>
</organism>
<dbReference type="Proteomes" id="UP000594220">
    <property type="component" value="Unplaced"/>
</dbReference>
<dbReference type="PANTHER" id="PTHR10281:SF4">
    <property type="entry name" value="NEUFERRICIN"/>
    <property type="match status" value="1"/>
</dbReference>
<dbReference type="GeneTree" id="ENSGT00940000160156"/>
<name>A0A7M4F9W3_CROPO</name>
<evidence type="ECO:0008006" key="3">
    <source>
        <dbReference type="Google" id="ProtNLM"/>
    </source>
</evidence>